<sequence length="101" mass="10992">MRTLVCLVVVLAVSTLSSFSFNRSVAVHIPAAPLGGGDQKSSPCCKRCTCQASVVAECQCNDVKAYCEKTCKSCRCTRSIPPRCSCMDYHRDDCYPPSCRS</sequence>
<feature type="disulfide bond" evidence="3">
    <location>
        <begin position="50"/>
        <end position="58"/>
    </location>
</feature>
<keyword evidence="4" id="KW-0722">Serine protease inhibitor</keyword>
<feature type="disulfide bond" evidence="3">
    <location>
        <begin position="44"/>
        <end position="99"/>
    </location>
</feature>
<feature type="disulfide bond" evidence="3">
    <location>
        <begin position="67"/>
        <end position="74"/>
    </location>
</feature>
<evidence type="ECO:0000256" key="5">
    <source>
        <dbReference type="SAM" id="SignalP"/>
    </source>
</evidence>
<feature type="disulfide bond" evidence="3">
    <location>
        <begin position="45"/>
        <end position="60"/>
    </location>
</feature>
<keyword evidence="5" id="KW-0732">Signal</keyword>
<organism evidence="7 8">
    <name type="scientific">Colocasia esculenta</name>
    <name type="common">Wild taro</name>
    <name type="synonym">Arum esculentum</name>
    <dbReference type="NCBI Taxonomy" id="4460"/>
    <lineage>
        <taxon>Eukaryota</taxon>
        <taxon>Viridiplantae</taxon>
        <taxon>Streptophyta</taxon>
        <taxon>Embryophyta</taxon>
        <taxon>Tracheophyta</taxon>
        <taxon>Spermatophyta</taxon>
        <taxon>Magnoliopsida</taxon>
        <taxon>Liliopsida</taxon>
        <taxon>Araceae</taxon>
        <taxon>Aroideae</taxon>
        <taxon>Colocasieae</taxon>
        <taxon>Colocasia</taxon>
    </lineage>
</organism>
<keyword evidence="8" id="KW-1185">Reference proteome</keyword>
<feature type="disulfide bond" evidence="3">
    <location>
        <begin position="48"/>
        <end position="94"/>
    </location>
</feature>
<dbReference type="Proteomes" id="UP000652761">
    <property type="component" value="Unassembled WGS sequence"/>
</dbReference>
<dbReference type="SUPFAM" id="SSF57247">
    <property type="entry name" value="Bowman-Birk inhibitor, BBI"/>
    <property type="match status" value="1"/>
</dbReference>
<comment type="similarity">
    <text evidence="4">Belongs to the Bowman-Birk serine protease inhibitor family.</text>
</comment>
<evidence type="ECO:0000256" key="1">
    <source>
        <dbReference type="ARBA" id="ARBA00022690"/>
    </source>
</evidence>
<accession>A0A843W4S1</accession>
<evidence type="ECO:0000313" key="7">
    <source>
        <dbReference type="EMBL" id="MQM00711.1"/>
    </source>
</evidence>
<dbReference type="GO" id="GO:0005576">
    <property type="term" value="C:extracellular region"/>
    <property type="evidence" value="ECO:0007669"/>
    <property type="project" value="InterPro"/>
</dbReference>
<dbReference type="GO" id="GO:0004867">
    <property type="term" value="F:serine-type endopeptidase inhibitor activity"/>
    <property type="evidence" value="ECO:0007669"/>
    <property type="project" value="UniProtKB-KW"/>
</dbReference>
<dbReference type="InterPro" id="IPR000877">
    <property type="entry name" value="Prot_inh_BBI"/>
</dbReference>
<feature type="disulfide bond" evidence="3">
    <location>
        <begin position="76"/>
        <end position="84"/>
    </location>
</feature>
<feature type="signal peptide" evidence="5">
    <location>
        <begin position="1"/>
        <end position="18"/>
    </location>
</feature>
<dbReference type="InterPro" id="IPR035995">
    <property type="entry name" value="Bowman-Birk_prot_inh"/>
</dbReference>
<reference evidence="7" key="1">
    <citation type="submission" date="2017-07" db="EMBL/GenBank/DDBJ databases">
        <title>Taro Niue Genome Assembly and Annotation.</title>
        <authorList>
            <person name="Atibalentja N."/>
            <person name="Keating K."/>
            <person name="Fields C.J."/>
        </authorList>
    </citation>
    <scope>NUCLEOTIDE SEQUENCE</scope>
    <source>
        <strain evidence="7">Niue_2</strain>
        <tissue evidence="7">Leaf</tissue>
    </source>
</reference>
<keyword evidence="1 4" id="KW-0646">Protease inhibitor</keyword>
<feature type="disulfide bond" evidence="3">
    <location>
        <begin position="71"/>
        <end position="86"/>
    </location>
</feature>
<dbReference type="EMBL" id="NMUH01002555">
    <property type="protein sequence ID" value="MQM00711.1"/>
    <property type="molecule type" value="Genomic_DNA"/>
</dbReference>
<dbReference type="SMART" id="SM00269">
    <property type="entry name" value="BowB"/>
    <property type="match status" value="1"/>
</dbReference>
<evidence type="ECO:0000259" key="6">
    <source>
        <dbReference type="SMART" id="SM00269"/>
    </source>
</evidence>
<feature type="domain" description="Bowman-Birk serine protease inhibitors family" evidence="6">
    <location>
        <begin position="44"/>
        <end position="99"/>
    </location>
</feature>
<evidence type="ECO:0000256" key="4">
    <source>
        <dbReference type="RuleBase" id="RU003856"/>
    </source>
</evidence>
<comment type="caution">
    <text evidence="7">The sequence shown here is derived from an EMBL/GenBank/DDBJ whole genome shotgun (WGS) entry which is preliminary data.</text>
</comment>
<name>A0A843W4S1_COLES</name>
<proteinExistence type="inferred from homology"/>
<evidence type="ECO:0000313" key="8">
    <source>
        <dbReference type="Proteomes" id="UP000652761"/>
    </source>
</evidence>
<dbReference type="Pfam" id="PF00228">
    <property type="entry name" value="Bowman-Birk_leg"/>
    <property type="match status" value="1"/>
</dbReference>
<evidence type="ECO:0000256" key="3">
    <source>
        <dbReference type="PIRSR" id="PIRSR600877-51"/>
    </source>
</evidence>
<dbReference type="AlphaFoldDB" id="A0A843W4S1"/>
<evidence type="ECO:0000256" key="2">
    <source>
        <dbReference type="ARBA" id="ARBA00023157"/>
    </source>
</evidence>
<dbReference type="SMR" id="A0A843W4S1"/>
<dbReference type="CDD" id="cd00023">
    <property type="entry name" value="BBI"/>
    <property type="match status" value="1"/>
</dbReference>
<protein>
    <recommendedName>
        <fullName evidence="6">Bowman-Birk serine protease inhibitors family domain-containing protein</fullName>
    </recommendedName>
</protein>
<gene>
    <name evidence="7" type="ORF">Taro_033452</name>
</gene>
<dbReference type="Gene3D" id="2.10.69.10">
    <property type="entry name" value="Cysteine Protease (Bromelain) Inhibitor, subunit H"/>
    <property type="match status" value="1"/>
</dbReference>
<feature type="chain" id="PRO_5032621889" description="Bowman-Birk serine protease inhibitors family domain-containing protein" evidence="5">
    <location>
        <begin position="19"/>
        <end position="101"/>
    </location>
</feature>
<dbReference type="OrthoDB" id="1928998at2759"/>
<keyword evidence="2 3" id="KW-1015">Disulfide bond</keyword>